<sequence>MFSWLSRRIHSVFLISGLSCGVLAGVLLSYYFPSQWFTAASWWVVWLFWLALCFWKARRWTLIVLCMVGATIGYGRGAYELASWVDLSHYTGRTVTMSGTVREDPASGSGSEVRLRLDSVQINGVRYGGVYWVSVSGSGAKAIERSDRVTVRGTLDEGFGTFAATMFRVGLVELQKHVRFDPMLEVRNYFADMIRTALPDPQASLGIGYILGQKRALPADFEAALLTVGLTHVVVASGYNLTILVRVSRRLFERVSRYMAVLASGTLIVAFVGITGLSPSMSRAGLVAGLSLIAWYYGRTIHPAVLLVVTAAISVLVQPSYLWGDVGWMLSFASFAGVMFLAPLLQVYFYGDKKPGLVRQVLGETFSAQVLTLPLILVTFGVISNVALVANLLVLPLVPLAMLLTFVAGLAAMWLPWLAGLMALPAYWLLSYMTWIIGLLAELPWASSEVSVDVPTALVLYGFIILLIVWLKRRTRLSFRQVNLVE</sequence>
<feature type="domain" description="DUF4131" evidence="8">
    <location>
        <begin position="42"/>
        <end position="156"/>
    </location>
</feature>
<evidence type="ECO:0000259" key="7">
    <source>
        <dbReference type="Pfam" id="PF03772"/>
    </source>
</evidence>
<protein>
    <submittedName>
        <fullName evidence="9">DUF4131 domain-containing protein</fullName>
    </submittedName>
</protein>
<keyword evidence="2" id="KW-1003">Cell membrane</keyword>
<evidence type="ECO:0000313" key="9">
    <source>
        <dbReference type="EMBL" id="QHN43168.1"/>
    </source>
</evidence>
<feature type="transmembrane region" description="Helical" evidence="6">
    <location>
        <begin position="12"/>
        <end position="30"/>
    </location>
</feature>
<feature type="transmembrane region" description="Helical" evidence="6">
    <location>
        <begin position="426"/>
        <end position="446"/>
    </location>
</feature>
<dbReference type="KEGG" id="mama:GII36_04945"/>
<feature type="transmembrane region" description="Helical" evidence="6">
    <location>
        <begin position="255"/>
        <end position="274"/>
    </location>
</feature>
<organism evidence="9 10">
    <name type="scientific">Candidatus Mycosynbacter amalyticus</name>
    <dbReference type="NCBI Taxonomy" id="2665156"/>
    <lineage>
        <taxon>Bacteria</taxon>
        <taxon>Candidatus Saccharimonadota</taxon>
        <taxon>Candidatus Saccharimonadota incertae sedis</taxon>
        <taxon>Candidatus Mycosynbacter</taxon>
    </lineage>
</organism>
<feature type="transmembrane region" description="Helical" evidence="6">
    <location>
        <begin position="280"/>
        <end position="297"/>
    </location>
</feature>
<feature type="transmembrane region" description="Helical" evidence="6">
    <location>
        <begin position="304"/>
        <end position="322"/>
    </location>
</feature>
<evidence type="ECO:0000259" key="8">
    <source>
        <dbReference type="Pfam" id="PF13567"/>
    </source>
</evidence>
<accession>A0A857MM32</accession>
<dbReference type="PANTHER" id="PTHR30619">
    <property type="entry name" value="DNA INTERNALIZATION/COMPETENCE PROTEIN COMEC/REC2"/>
    <property type="match status" value="1"/>
</dbReference>
<dbReference type="InterPro" id="IPR025405">
    <property type="entry name" value="DUF4131"/>
</dbReference>
<feature type="transmembrane region" description="Helical" evidence="6">
    <location>
        <begin position="36"/>
        <end position="55"/>
    </location>
</feature>
<dbReference type="AlphaFoldDB" id="A0A857MM32"/>
<dbReference type="InterPro" id="IPR052159">
    <property type="entry name" value="Competence_DNA_uptake"/>
</dbReference>
<feature type="transmembrane region" description="Helical" evidence="6">
    <location>
        <begin position="223"/>
        <end position="243"/>
    </location>
</feature>
<dbReference type="PANTHER" id="PTHR30619:SF1">
    <property type="entry name" value="RECOMBINATION PROTEIN 2"/>
    <property type="match status" value="1"/>
</dbReference>
<evidence type="ECO:0000256" key="2">
    <source>
        <dbReference type="ARBA" id="ARBA00022475"/>
    </source>
</evidence>
<evidence type="ECO:0000256" key="1">
    <source>
        <dbReference type="ARBA" id="ARBA00004651"/>
    </source>
</evidence>
<evidence type="ECO:0000256" key="4">
    <source>
        <dbReference type="ARBA" id="ARBA00022989"/>
    </source>
</evidence>
<dbReference type="Pfam" id="PF13567">
    <property type="entry name" value="DUF4131"/>
    <property type="match status" value="1"/>
</dbReference>
<dbReference type="Proteomes" id="UP001059824">
    <property type="component" value="Chromosome"/>
</dbReference>
<gene>
    <name evidence="9" type="ORF">GII36_04945</name>
</gene>
<dbReference type="InterPro" id="IPR004477">
    <property type="entry name" value="ComEC_N"/>
</dbReference>
<proteinExistence type="predicted"/>
<feature type="transmembrane region" description="Helical" evidence="6">
    <location>
        <begin position="328"/>
        <end position="350"/>
    </location>
</feature>
<evidence type="ECO:0000313" key="10">
    <source>
        <dbReference type="Proteomes" id="UP001059824"/>
    </source>
</evidence>
<feature type="transmembrane region" description="Helical" evidence="6">
    <location>
        <begin position="371"/>
        <end position="394"/>
    </location>
</feature>
<dbReference type="NCBIfam" id="TIGR00360">
    <property type="entry name" value="ComEC_N-term"/>
    <property type="match status" value="1"/>
</dbReference>
<dbReference type="GO" id="GO:0005886">
    <property type="term" value="C:plasma membrane"/>
    <property type="evidence" value="ECO:0007669"/>
    <property type="project" value="UniProtKB-SubCell"/>
</dbReference>
<keyword evidence="10" id="KW-1185">Reference proteome</keyword>
<evidence type="ECO:0000256" key="3">
    <source>
        <dbReference type="ARBA" id="ARBA00022692"/>
    </source>
</evidence>
<feature type="transmembrane region" description="Helical" evidence="6">
    <location>
        <begin position="62"/>
        <end position="79"/>
    </location>
</feature>
<feature type="domain" description="ComEC/Rec2-related protein" evidence="7">
    <location>
        <begin position="210"/>
        <end position="473"/>
    </location>
</feature>
<dbReference type="Pfam" id="PF03772">
    <property type="entry name" value="Competence"/>
    <property type="match status" value="1"/>
</dbReference>
<evidence type="ECO:0000256" key="6">
    <source>
        <dbReference type="SAM" id="Phobius"/>
    </source>
</evidence>
<dbReference type="RefSeq" id="WP_260763084.1">
    <property type="nucleotide sequence ID" value="NZ_CP045921.1"/>
</dbReference>
<dbReference type="PROSITE" id="PS51257">
    <property type="entry name" value="PROKAR_LIPOPROTEIN"/>
    <property type="match status" value="1"/>
</dbReference>
<keyword evidence="4 6" id="KW-1133">Transmembrane helix</keyword>
<keyword evidence="5 6" id="KW-0472">Membrane</keyword>
<name>A0A857MM32_9BACT</name>
<dbReference type="EMBL" id="CP045921">
    <property type="protein sequence ID" value="QHN43168.1"/>
    <property type="molecule type" value="Genomic_DNA"/>
</dbReference>
<feature type="transmembrane region" description="Helical" evidence="6">
    <location>
        <begin position="452"/>
        <end position="471"/>
    </location>
</feature>
<reference evidence="9" key="1">
    <citation type="journal article" date="2021" name="Nat. Microbiol.">
        <title>Cocultivation of an ultrasmall environmental parasitic bacterium with lytic ability against bacteria associated with wastewater foams.</title>
        <authorList>
            <person name="Batinovic S."/>
            <person name="Rose J.J.A."/>
            <person name="Ratcliffe J."/>
            <person name="Seviour R.J."/>
            <person name="Petrovski S."/>
        </authorList>
    </citation>
    <scope>NUCLEOTIDE SEQUENCE</scope>
    <source>
        <strain evidence="9">JR1</strain>
    </source>
</reference>
<comment type="subcellular location">
    <subcellularLocation>
        <location evidence="1">Cell membrane</location>
        <topology evidence="1">Multi-pass membrane protein</topology>
    </subcellularLocation>
</comment>
<keyword evidence="3 6" id="KW-0812">Transmembrane</keyword>
<evidence type="ECO:0000256" key="5">
    <source>
        <dbReference type="ARBA" id="ARBA00023136"/>
    </source>
</evidence>